<feature type="compositionally biased region" description="Basic residues" evidence="2">
    <location>
        <begin position="106"/>
        <end position="121"/>
    </location>
</feature>
<proteinExistence type="predicted"/>
<feature type="region of interest" description="Disordered" evidence="2">
    <location>
        <begin position="46"/>
        <end position="83"/>
    </location>
</feature>
<organism evidence="3 4">
    <name type="scientific">Diploptera punctata</name>
    <name type="common">Pacific beetle cockroach</name>
    <dbReference type="NCBI Taxonomy" id="6984"/>
    <lineage>
        <taxon>Eukaryota</taxon>
        <taxon>Metazoa</taxon>
        <taxon>Ecdysozoa</taxon>
        <taxon>Arthropoda</taxon>
        <taxon>Hexapoda</taxon>
        <taxon>Insecta</taxon>
        <taxon>Pterygota</taxon>
        <taxon>Neoptera</taxon>
        <taxon>Polyneoptera</taxon>
        <taxon>Dictyoptera</taxon>
        <taxon>Blattodea</taxon>
        <taxon>Blaberoidea</taxon>
        <taxon>Blaberidae</taxon>
        <taxon>Diplopterinae</taxon>
        <taxon>Diploptera</taxon>
    </lineage>
</organism>
<dbReference type="GO" id="GO:0045202">
    <property type="term" value="C:synapse"/>
    <property type="evidence" value="ECO:0007669"/>
    <property type="project" value="GOC"/>
</dbReference>
<feature type="region of interest" description="Disordered" evidence="2">
    <location>
        <begin position="106"/>
        <end position="153"/>
    </location>
</feature>
<dbReference type="AlphaFoldDB" id="A0AAD8AC13"/>
<dbReference type="Proteomes" id="UP001233999">
    <property type="component" value="Unassembled WGS sequence"/>
</dbReference>
<feature type="coiled-coil region" evidence="1">
    <location>
        <begin position="415"/>
        <end position="564"/>
    </location>
</feature>
<dbReference type="GO" id="GO:0007005">
    <property type="term" value="P:mitochondrion organization"/>
    <property type="evidence" value="ECO:0007669"/>
    <property type="project" value="InterPro"/>
</dbReference>
<dbReference type="PANTHER" id="PTHR36170">
    <property type="entry name" value="CENTROSOMAL PROTEIN OF 89 KDA"/>
    <property type="match status" value="1"/>
</dbReference>
<dbReference type="GO" id="GO:0007268">
    <property type="term" value="P:chemical synaptic transmission"/>
    <property type="evidence" value="ECO:0007669"/>
    <property type="project" value="InterPro"/>
</dbReference>
<dbReference type="GO" id="GO:0005814">
    <property type="term" value="C:centriole"/>
    <property type="evidence" value="ECO:0007669"/>
    <property type="project" value="InterPro"/>
</dbReference>
<feature type="compositionally biased region" description="Polar residues" evidence="2">
    <location>
        <begin position="54"/>
        <end position="69"/>
    </location>
</feature>
<keyword evidence="1" id="KW-0175">Coiled coil</keyword>
<sequence>MVSSTLRNILNYIKNGISRDNAKPSVMPPPIFTSVPTLPMFVVESSEGRASEPIKTQSVSDITAGNPDSNIHVKSGRKSKRRNVLVEKANSIGEASSSRDDLLVQRRHHHHKHKHRRHSSGKHTGDLSQSETSEIHGDEQPKPKPRFKLQESASKTILLKQLERLSRENEELSKSQDSGYQQSEKSVEVLQTELSKLESNYRNLEKQRDAYRDELNTVKECQHDTITQLETQNHELREDVTMLKNLVYRLNMELDRYQQRLHKQGGNELPPLKPVTTLQEKEAAVLWNTINKNALKPLLEAYEETIKEKDDLIKNYEQNLNKFVANCKQVIAENEKLYQELEVANKQLEERTGSWEAVQQDGKLAQEQIELLTNQIQLQKDKLKQVEVTYTDKIAELTKDNELLVEKFHQYRGDLLSLRGQFSLLKEEYDKLKKDADTKVPFAVHSASVSECRRLFEELKDKYEGERSNLTSQMQELQLKKPQLEVQIESITVENKQLHIHVNTLDKLLKKTQQRCEQLQSRLVTCQVSRDAAKRQLQKAMTFAEELVAEQENLLRQLHAKQEENNSIAKLGTTIVYRMGSLKTKLKTVQKDAYAELDVIEKRIRRQETDVSRMKDEYHREVLRLRNLVKQKEIIIGRLQREKTKTEEDLEVVWRAATSEDLRIKEKLKQASVGF</sequence>
<feature type="compositionally biased region" description="Basic residues" evidence="2">
    <location>
        <begin position="74"/>
        <end position="83"/>
    </location>
</feature>
<name>A0AAD8AC13_DIPPU</name>
<gene>
    <name evidence="3" type="ORF">L9F63_013256</name>
</gene>
<feature type="coiled-coil region" evidence="1">
    <location>
        <begin position="597"/>
        <end position="649"/>
    </location>
</feature>
<accession>A0AAD8AC13</accession>
<evidence type="ECO:0008006" key="5">
    <source>
        <dbReference type="Google" id="ProtNLM"/>
    </source>
</evidence>
<evidence type="ECO:0000313" key="4">
    <source>
        <dbReference type="Proteomes" id="UP001233999"/>
    </source>
</evidence>
<comment type="caution">
    <text evidence="3">The sequence shown here is derived from an EMBL/GenBank/DDBJ whole genome shotgun (WGS) entry which is preliminary data.</text>
</comment>
<protein>
    <recommendedName>
        <fullName evidence="5">Centrosomal protein of 89 kDa</fullName>
    </recommendedName>
</protein>
<dbReference type="GO" id="GO:0060271">
    <property type="term" value="P:cilium assembly"/>
    <property type="evidence" value="ECO:0007669"/>
    <property type="project" value="InterPro"/>
</dbReference>
<keyword evidence="4" id="KW-1185">Reference proteome</keyword>
<feature type="coiled-coil region" evidence="1">
    <location>
        <begin position="155"/>
        <end position="246"/>
    </location>
</feature>
<reference evidence="3" key="1">
    <citation type="journal article" date="2023" name="IScience">
        <title>Live-bearing cockroach genome reveals convergent evolutionary mechanisms linked to viviparity in insects and beyond.</title>
        <authorList>
            <person name="Fouks B."/>
            <person name="Harrison M.C."/>
            <person name="Mikhailova A.A."/>
            <person name="Marchal E."/>
            <person name="English S."/>
            <person name="Carruthers M."/>
            <person name="Jennings E.C."/>
            <person name="Chiamaka E.L."/>
            <person name="Frigard R.A."/>
            <person name="Pippel M."/>
            <person name="Attardo G.M."/>
            <person name="Benoit J.B."/>
            <person name="Bornberg-Bauer E."/>
            <person name="Tobe S.S."/>
        </authorList>
    </citation>
    <scope>NUCLEOTIDE SEQUENCE</scope>
    <source>
        <strain evidence="3">Stay&amp;Tobe</strain>
    </source>
</reference>
<feature type="coiled-coil region" evidence="1">
    <location>
        <begin position="299"/>
        <end position="389"/>
    </location>
</feature>
<feature type="compositionally biased region" description="Basic and acidic residues" evidence="2">
    <location>
        <begin position="133"/>
        <end position="142"/>
    </location>
</feature>
<dbReference type="GO" id="GO:0097539">
    <property type="term" value="C:ciliary transition fiber"/>
    <property type="evidence" value="ECO:0007669"/>
    <property type="project" value="TreeGrafter"/>
</dbReference>
<dbReference type="PANTHER" id="PTHR36170:SF1">
    <property type="entry name" value="CENTROSOMAL PROTEIN OF 89 KDA"/>
    <property type="match status" value="1"/>
</dbReference>
<evidence type="ECO:0000313" key="3">
    <source>
        <dbReference type="EMBL" id="KAJ9595547.1"/>
    </source>
</evidence>
<evidence type="ECO:0000256" key="1">
    <source>
        <dbReference type="SAM" id="Coils"/>
    </source>
</evidence>
<reference evidence="3" key="2">
    <citation type="submission" date="2023-05" db="EMBL/GenBank/DDBJ databases">
        <authorList>
            <person name="Fouks B."/>
        </authorList>
    </citation>
    <scope>NUCLEOTIDE SEQUENCE</scope>
    <source>
        <strain evidence="3">Stay&amp;Tobe</strain>
        <tissue evidence="3">Testes</tissue>
    </source>
</reference>
<evidence type="ECO:0000256" key="2">
    <source>
        <dbReference type="SAM" id="MobiDB-lite"/>
    </source>
</evidence>
<dbReference type="InterPro" id="IPR033545">
    <property type="entry name" value="CEP89"/>
</dbReference>
<dbReference type="EMBL" id="JASPKZ010002331">
    <property type="protein sequence ID" value="KAJ9595547.1"/>
    <property type="molecule type" value="Genomic_DNA"/>
</dbReference>